<name>A0ABQ3GUN1_9NEIS</name>
<accession>A0ABQ3GUN1</accession>
<comment type="caution">
    <text evidence="1">The sequence shown here is derived from an EMBL/GenBank/DDBJ whole genome shotgun (WGS) entry which is preliminary data.</text>
</comment>
<keyword evidence="2" id="KW-1185">Reference proteome</keyword>
<organism evidence="1 2">
    <name type="scientific">Jeongeupia chitinilytica</name>
    <dbReference type="NCBI Taxonomy" id="1041641"/>
    <lineage>
        <taxon>Bacteria</taxon>
        <taxon>Pseudomonadati</taxon>
        <taxon>Pseudomonadota</taxon>
        <taxon>Betaproteobacteria</taxon>
        <taxon>Neisseriales</taxon>
        <taxon>Chitinibacteraceae</taxon>
        <taxon>Jeongeupia</taxon>
    </lineage>
</organism>
<dbReference type="Proteomes" id="UP000604737">
    <property type="component" value="Unassembled WGS sequence"/>
</dbReference>
<gene>
    <name evidence="1" type="ORF">GCM10007350_00080</name>
</gene>
<dbReference type="InterPro" id="IPR036397">
    <property type="entry name" value="RNaseH_sf"/>
</dbReference>
<dbReference type="RefSeq" id="WP_189458112.1">
    <property type="nucleotide sequence ID" value="NZ_BMYO01000001.1"/>
</dbReference>
<evidence type="ECO:0008006" key="3">
    <source>
        <dbReference type="Google" id="ProtNLM"/>
    </source>
</evidence>
<protein>
    <recommendedName>
        <fullName evidence="3">3'-5' exonuclease</fullName>
    </recommendedName>
</protein>
<evidence type="ECO:0000313" key="1">
    <source>
        <dbReference type="EMBL" id="GHD55004.1"/>
    </source>
</evidence>
<reference evidence="2" key="1">
    <citation type="journal article" date="2019" name="Int. J. Syst. Evol. Microbiol.">
        <title>The Global Catalogue of Microorganisms (GCM) 10K type strain sequencing project: providing services to taxonomists for standard genome sequencing and annotation.</title>
        <authorList>
            <consortium name="The Broad Institute Genomics Platform"/>
            <consortium name="The Broad Institute Genome Sequencing Center for Infectious Disease"/>
            <person name="Wu L."/>
            <person name="Ma J."/>
        </authorList>
    </citation>
    <scope>NUCLEOTIDE SEQUENCE [LARGE SCALE GENOMIC DNA]</scope>
    <source>
        <strain evidence="2">KCTC 23701</strain>
    </source>
</reference>
<dbReference type="SUPFAM" id="SSF53098">
    <property type="entry name" value="Ribonuclease H-like"/>
    <property type="match status" value="1"/>
</dbReference>
<dbReference type="EMBL" id="BMYO01000001">
    <property type="protein sequence ID" value="GHD55004.1"/>
    <property type="molecule type" value="Genomic_DNA"/>
</dbReference>
<sequence length="297" mass="33332">MLNEPNPASVSRRPQCPLPRIAVAATGTLQQVVVLDAEFDCCGAFESRLRELALVVVCFDWPSGEVRGVSARVCLHRDDVTPVLPLSDWQTGPIDAAVVARLLTGAILIVSHNAAFDRPRLEAALPCLQHVRWACSLREVPWDAFRIHDHSLLALATQYRLHFLPHHAAHDAEMLATILAAPFPGYTTTALWGLLWQCLPLYIELCVFGRPDAALQTWLWRHRFHWDERRNGWRVVLRHDQAELIRAELVGLLRLRDDVRLEHGGCPLEIRHSARRLPLQPVVIPPAVVPAVARTGS</sequence>
<dbReference type="InterPro" id="IPR012337">
    <property type="entry name" value="RNaseH-like_sf"/>
</dbReference>
<proteinExistence type="predicted"/>
<dbReference type="Gene3D" id="3.30.420.10">
    <property type="entry name" value="Ribonuclease H-like superfamily/Ribonuclease H"/>
    <property type="match status" value="1"/>
</dbReference>
<evidence type="ECO:0000313" key="2">
    <source>
        <dbReference type="Proteomes" id="UP000604737"/>
    </source>
</evidence>